<sequence>MKKIILLLSFFIATLTSFSQNILITELNTRNMTGGINVNVKTVSGTGSGYLSNSYTINGNVIDLDVCYWFDNTLPILYFDNDFFIPITTEGNYTINVHIILSSSQVTCDYYANTDNQTTSETYLSATQFESNKIQFLLFPNPTNGKLEYTIKDATINQITVFDHVGSLVKKINTVSKDHIDLSELNEGVYFLKIQTDSGILNDRIIIRK</sequence>
<dbReference type="OrthoDB" id="9805017at2"/>
<evidence type="ECO:0000259" key="3">
    <source>
        <dbReference type="Pfam" id="PF18962"/>
    </source>
</evidence>
<protein>
    <submittedName>
        <fullName evidence="4">T9SS type A sorting domain-containing protein</fullName>
    </submittedName>
</protein>
<dbReference type="InterPro" id="IPR026444">
    <property type="entry name" value="Secre_tail"/>
</dbReference>
<dbReference type="NCBIfam" id="TIGR04183">
    <property type="entry name" value="Por_Secre_tail"/>
    <property type="match status" value="1"/>
</dbReference>
<evidence type="ECO:0000256" key="2">
    <source>
        <dbReference type="SAM" id="SignalP"/>
    </source>
</evidence>
<reference evidence="5" key="1">
    <citation type="submission" date="2019-05" db="EMBL/GenBank/DDBJ databases">
        <title>Flavobacterium profundi sp. nov., isolated from a deep-sea seamount.</title>
        <authorList>
            <person name="Zhang D.-C."/>
        </authorList>
    </citation>
    <scope>NUCLEOTIDE SEQUENCE [LARGE SCALE GENOMIC DNA]</scope>
    <source>
        <strain evidence="5">TP390</strain>
    </source>
</reference>
<evidence type="ECO:0000313" key="5">
    <source>
        <dbReference type="Proteomes" id="UP000431264"/>
    </source>
</evidence>
<feature type="domain" description="Secretion system C-terminal sorting" evidence="3">
    <location>
        <begin position="138"/>
        <end position="207"/>
    </location>
</feature>
<keyword evidence="1 2" id="KW-0732">Signal</keyword>
<evidence type="ECO:0000256" key="1">
    <source>
        <dbReference type="ARBA" id="ARBA00022729"/>
    </source>
</evidence>
<feature type="signal peptide" evidence="2">
    <location>
        <begin position="1"/>
        <end position="19"/>
    </location>
</feature>
<accession>A0A6I4IUZ8</accession>
<dbReference type="RefSeq" id="WP_140999119.1">
    <property type="nucleotide sequence ID" value="NZ_VDCZ01000014.1"/>
</dbReference>
<organism evidence="4 5">
    <name type="scientific">Flavobacterium profundi</name>
    <dbReference type="NCBI Taxonomy" id="1774945"/>
    <lineage>
        <taxon>Bacteria</taxon>
        <taxon>Pseudomonadati</taxon>
        <taxon>Bacteroidota</taxon>
        <taxon>Flavobacteriia</taxon>
        <taxon>Flavobacteriales</taxon>
        <taxon>Flavobacteriaceae</taxon>
        <taxon>Flavobacterium</taxon>
    </lineage>
</organism>
<dbReference type="Proteomes" id="UP000431264">
    <property type="component" value="Unassembled WGS sequence"/>
</dbReference>
<name>A0A6I4IUZ8_9FLAO</name>
<proteinExistence type="predicted"/>
<keyword evidence="5" id="KW-1185">Reference proteome</keyword>
<feature type="chain" id="PRO_5026121938" evidence="2">
    <location>
        <begin position="20"/>
        <end position="209"/>
    </location>
</feature>
<evidence type="ECO:0000313" key="4">
    <source>
        <dbReference type="EMBL" id="MVO10696.1"/>
    </source>
</evidence>
<gene>
    <name evidence="4" type="ORF">GOQ30_16090</name>
</gene>
<dbReference type="EMBL" id="WQLW01000014">
    <property type="protein sequence ID" value="MVO10696.1"/>
    <property type="molecule type" value="Genomic_DNA"/>
</dbReference>
<comment type="caution">
    <text evidence="4">The sequence shown here is derived from an EMBL/GenBank/DDBJ whole genome shotgun (WGS) entry which is preliminary data.</text>
</comment>
<dbReference type="AlphaFoldDB" id="A0A6I4IUZ8"/>
<dbReference type="Pfam" id="PF18962">
    <property type="entry name" value="Por_Secre_tail"/>
    <property type="match status" value="1"/>
</dbReference>